<organism evidence="2 3">
    <name type="scientific">Phrynocephalus forsythii</name>
    <dbReference type="NCBI Taxonomy" id="171643"/>
    <lineage>
        <taxon>Eukaryota</taxon>
        <taxon>Metazoa</taxon>
        <taxon>Chordata</taxon>
        <taxon>Craniata</taxon>
        <taxon>Vertebrata</taxon>
        <taxon>Euteleostomi</taxon>
        <taxon>Lepidosauria</taxon>
        <taxon>Squamata</taxon>
        <taxon>Bifurcata</taxon>
        <taxon>Unidentata</taxon>
        <taxon>Episquamata</taxon>
        <taxon>Toxicofera</taxon>
        <taxon>Iguania</taxon>
        <taxon>Acrodonta</taxon>
        <taxon>Agamidae</taxon>
        <taxon>Agaminae</taxon>
        <taxon>Phrynocephalus</taxon>
    </lineage>
</organism>
<gene>
    <name evidence="2" type="ORF">JRQ81_015046</name>
</gene>
<dbReference type="EMBL" id="JAPFRF010000005">
    <property type="protein sequence ID" value="KAJ7332866.1"/>
    <property type="molecule type" value="Genomic_DNA"/>
</dbReference>
<accession>A0A9Q1B3M5</accession>
<sequence length="102" mass="11461">MAHGAEQTKASGKHSSQRRGWGMKMQSSRTKSLCKRDSILPLKMWHCSVVEYTVKAVAYSAQSITEDVSVSVTELQEPLNHLFKISCAMWKAESIFRLCAKV</sequence>
<dbReference type="AlphaFoldDB" id="A0A9Q1B3M5"/>
<evidence type="ECO:0000313" key="2">
    <source>
        <dbReference type="EMBL" id="KAJ7332866.1"/>
    </source>
</evidence>
<reference evidence="2" key="1">
    <citation type="journal article" date="2023" name="DNA Res.">
        <title>Chromosome-level genome assembly of Phrynocephalus forsythii using third-generation DNA sequencing and Hi-C analysis.</title>
        <authorList>
            <person name="Qi Y."/>
            <person name="Zhao W."/>
            <person name="Zhao Y."/>
            <person name="Niu C."/>
            <person name="Cao S."/>
            <person name="Zhang Y."/>
        </authorList>
    </citation>
    <scope>NUCLEOTIDE SEQUENCE</scope>
    <source>
        <tissue evidence="2">Muscle</tissue>
    </source>
</reference>
<proteinExistence type="predicted"/>
<name>A0A9Q1B3M5_9SAUR</name>
<protein>
    <submittedName>
        <fullName evidence="2">Uncharacterized protein</fullName>
    </submittedName>
</protein>
<comment type="caution">
    <text evidence="2">The sequence shown here is derived from an EMBL/GenBank/DDBJ whole genome shotgun (WGS) entry which is preliminary data.</text>
</comment>
<evidence type="ECO:0000313" key="3">
    <source>
        <dbReference type="Proteomes" id="UP001142489"/>
    </source>
</evidence>
<evidence type="ECO:0000256" key="1">
    <source>
        <dbReference type="SAM" id="MobiDB-lite"/>
    </source>
</evidence>
<keyword evidence="3" id="KW-1185">Reference proteome</keyword>
<feature type="region of interest" description="Disordered" evidence="1">
    <location>
        <begin position="1"/>
        <end position="31"/>
    </location>
</feature>
<dbReference type="Proteomes" id="UP001142489">
    <property type="component" value="Unassembled WGS sequence"/>
</dbReference>